<dbReference type="PANTHER" id="PTHR12509">
    <property type="entry name" value="SPERMATOGENESIS-ASSOCIATED 4-RELATED"/>
    <property type="match status" value="1"/>
</dbReference>
<evidence type="ECO:0000259" key="2">
    <source>
        <dbReference type="PROSITE" id="PS50020"/>
    </source>
</evidence>
<feature type="region of interest" description="Disordered" evidence="1">
    <location>
        <begin position="125"/>
        <end position="189"/>
    </location>
</feature>
<dbReference type="Proteomes" id="UP001165085">
    <property type="component" value="Unassembled WGS sequence"/>
</dbReference>
<dbReference type="InterPro" id="IPR036872">
    <property type="entry name" value="CH_dom_sf"/>
</dbReference>
<dbReference type="Pfam" id="PF06294">
    <property type="entry name" value="CH_2"/>
    <property type="match status" value="1"/>
</dbReference>
<dbReference type="GO" id="GO:0008017">
    <property type="term" value="F:microtubule binding"/>
    <property type="evidence" value="ECO:0007669"/>
    <property type="project" value="TreeGrafter"/>
</dbReference>
<dbReference type="PANTHER" id="PTHR12509:SF9">
    <property type="entry name" value="SPERM FLAGELLAR PROTEIN 1 ISOFORM X1"/>
    <property type="match status" value="1"/>
</dbReference>
<dbReference type="Gene3D" id="1.10.418.10">
    <property type="entry name" value="Calponin-like domain"/>
    <property type="match status" value="1"/>
</dbReference>
<evidence type="ECO:0000313" key="3">
    <source>
        <dbReference type="EMBL" id="GMH73964.1"/>
    </source>
</evidence>
<dbReference type="PROSITE" id="PS50020">
    <property type="entry name" value="WW_DOMAIN_2"/>
    <property type="match status" value="1"/>
</dbReference>
<dbReference type="GO" id="GO:0051493">
    <property type="term" value="P:regulation of cytoskeleton organization"/>
    <property type="evidence" value="ECO:0007669"/>
    <property type="project" value="TreeGrafter"/>
</dbReference>
<dbReference type="SMART" id="SM00456">
    <property type="entry name" value="WW"/>
    <property type="match status" value="2"/>
</dbReference>
<dbReference type="PROSITE" id="PS01159">
    <property type="entry name" value="WW_DOMAIN_1"/>
    <property type="match status" value="1"/>
</dbReference>
<sequence>MAAANMIPDDIVAMLQGVTMKTSARNMTQLNRLLSDGTVIAKMIHTRYPKMVVLDHYTESTSTDRKIGNWLKLQTKVLGKLKCSLEEDDIKTLAAMGPGVNEKLIRFLRLFQQSMDSYEAAYKEKHSVAKTTDQKMKEEQERRDARGGGDTSSQYSASTVGRTMQRMSSGISPPQRMRGASTEDASRRPSRVAASIAAELEGNLSGEIVLGSAGRRGQEKRRSMAREKSAKALRNGKPTKELSAQEMDAMFEKISDKLTKDLDKHTDKLNRLDIKSKQFDKHMEELRLANKKEMENTEKGISVLLRTSSENADLNPTAPGFGLGAPKFVQAPESEDGVFNNSFVGSVDPYSNQLMELNGGVAAPPPPPNAPPAHILEEAKRKKMVEEGVDEFGNLLDEDGNPYVFDDDLLSDEEGSGADKGLTLDVTAEMDEDAKKELDDINSGKGGDDDGEAGGIGSASDNANLKPSANGVDWLETMHPQHQRHYYMHHSGVSQWEKPTKGCVQCTDVNSGKIYYVQMETGESSWVPPTPAN</sequence>
<feature type="compositionally biased region" description="Polar residues" evidence="1">
    <location>
        <begin position="151"/>
        <end position="172"/>
    </location>
</feature>
<protein>
    <recommendedName>
        <fullName evidence="2">WW domain-containing protein</fullName>
    </recommendedName>
</protein>
<evidence type="ECO:0000313" key="4">
    <source>
        <dbReference type="Proteomes" id="UP001165085"/>
    </source>
</evidence>
<feature type="region of interest" description="Disordered" evidence="1">
    <location>
        <begin position="437"/>
        <end position="470"/>
    </location>
</feature>
<gene>
    <name evidence="3" type="ORF">TrST_g6641</name>
</gene>
<dbReference type="AlphaFoldDB" id="A0A9W7ALN0"/>
<feature type="compositionally biased region" description="Basic and acidic residues" evidence="1">
    <location>
        <begin position="125"/>
        <end position="147"/>
    </location>
</feature>
<feature type="domain" description="WW" evidence="2">
    <location>
        <begin position="474"/>
        <end position="501"/>
    </location>
</feature>
<comment type="caution">
    <text evidence="3">The sequence shown here is derived from an EMBL/GenBank/DDBJ whole genome shotgun (WGS) entry which is preliminary data.</text>
</comment>
<accession>A0A9W7ALN0</accession>
<dbReference type="CDD" id="cd00201">
    <property type="entry name" value="WW"/>
    <property type="match status" value="2"/>
</dbReference>
<organism evidence="3 4">
    <name type="scientific">Triparma strigata</name>
    <dbReference type="NCBI Taxonomy" id="1606541"/>
    <lineage>
        <taxon>Eukaryota</taxon>
        <taxon>Sar</taxon>
        <taxon>Stramenopiles</taxon>
        <taxon>Ochrophyta</taxon>
        <taxon>Bolidophyceae</taxon>
        <taxon>Parmales</taxon>
        <taxon>Triparmaceae</taxon>
        <taxon>Triparma</taxon>
    </lineage>
</organism>
<dbReference type="EMBL" id="BRXY01000174">
    <property type="protein sequence ID" value="GMH73964.1"/>
    <property type="molecule type" value="Genomic_DNA"/>
</dbReference>
<dbReference type="GO" id="GO:0005930">
    <property type="term" value="C:axoneme"/>
    <property type="evidence" value="ECO:0007669"/>
    <property type="project" value="TreeGrafter"/>
</dbReference>
<dbReference type="InterPro" id="IPR010441">
    <property type="entry name" value="CH_2"/>
</dbReference>
<keyword evidence="4" id="KW-1185">Reference proteome</keyword>
<dbReference type="OrthoDB" id="193300at2759"/>
<feature type="compositionally biased region" description="Acidic residues" evidence="1">
    <location>
        <begin position="396"/>
        <end position="416"/>
    </location>
</feature>
<dbReference type="InterPro" id="IPR001202">
    <property type="entry name" value="WW_dom"/>
</dbReference>
<proteinExistence type="predicted"/>
<name>A0A9W7ALN0_9STRA</name>
<feature type="region of interest" description="Disordered" evidence="1">
    <location>
        <begin position="393"/>
        <end position="422"/>
    </location>
</feature>
<evidence type="ECO:0000256" key="1">
    <source>
        <dbReference type="SAM" id="MobiDB-lite"/>
    </source>
</evidence>
<dbReference type="InterPro" id="IPR052111">
    <property type="entry name" value="Spermatogenesis_Ciliary_MAP"/>
</dbReference>
<reference evidence="4" key="1">
    <citation type="journal article" date="2023" name="Commun. Biol.">
        <title>Genome analysis of Parmales, the sister group of diatoms, reveals the evolutionary specialization of diatoms from phago-mixotrophs to photoautotrophs.</title>
        <authorList>
            <person name="Ban H."/>
            <person name="Sato S."/>
            <person name="Yoshikawa S."/>
            <person name="Yamada K."/>
            <person name="Nakamura Y."/>
            <person name="Ichinomiya M."/>
            <person name="Sato N."/>
            <person name="Blanc-Mathieu R."/>
            <person name="Endo H."/>
            <person name="Kuwata A."/>
            <person name="Ogata H."/>
        </authorList>
    </citation>
    <scope>NUCLEOTIDE SEQUENCE [LARGE SCALE GENOMIC DNA]</scope>
    <source>
        <strain evidence="4">NIES 3701</strain>
    </source>
</reference>